<name>A0A1D7TKL6_9BACT</name>
<evidence type="ECO:0008006" key="3">
    <source>
        <dbReference type="Google" id="ProtNLM"/>
    </source>
</evidence>
<reference evidence="2" key="1">
    <citation type="submission" date="2016-08" db="EMBL/GenBank/DDBJ databases">
        <title>Complete genome sequence of the organohalide-respiring Epsilonproteobacterium Sulfurospirillum halorespirans.</title>
        <authorList>
            <person name="Goris T."/>
            <person name="Zimmermann J."/>
            <person name="Schenz B."/>
            <person name="Lemos M."/>
            <person name="Hackermueller J."/>
            <person name="Diekert G."/>
        </authorList>
    </citation>
    <scope>NUCLEOTIDE SEQUENCE [LARGE SCALE GENOMIC DNA]</scope>
    <source>
        <strain>DSM 13726</strain>
        <strain evidence="2">PCE-M2</strain>
    </source>
</reference>
<sequence length="340" mass="38488">MKEKTQMFEDLIKEIERLNGQSVSVPIDSDEKGYTDKQCPSEECEFIFKVNEEDWKNIFKDEAVWCPLCRHEAPADQWFTIEQVEHAKAEAFAVVQGKVHNALKSDAQKFNRKQLKNSFISMSMEVKGGFHRTYTIPAQAAELMQLEIQCEKCNARFAVIGSAYFCPACGHNSVTQTFSDSLRKIKAKKDGIDIVRKALIESIGKDEAELTCRSLRETCISDGVVAFQKYCEGMYEGFGKIPFNAFQRLEQGSQLWSIAVQKGYNDWLSDEALAKLNILYQKRHLLSHNEGIVDSQYINKSGDTAYKEGQRIVITDKDIDSLVSSLEKLSNGIKSVCSNV</sequence>
<evidence type="ECO:0000313" key="1">
    <source>
        <dbReference type="EMBL" id="AOO65539.1"/>
    </source>
</evidence>
<dbReference type="EMBL" id="CP017111">
    <property type="protein sequence ID" value="AOO65539.1"/>
    <property type="molecule type" value="Genomic_DNA"/>
</dbReference>
<organism evidence="1 2">
    <name type="scientific">Sulfurospirillum halorespirans DSM 13726</name>
    <dbReference type="NCBI Taxonomy" id="1193502"/>
    <lineage>
        <taxon>Bacteria</taxon>
        <taxon>Pseudomonadati</taxon>
        <taxon>Campylobacterota</taxon>
        <taxon>Epsilonproteobacteria</taxon>
        <taxon>Campylobacterales</taxon>
        <taxon>Sulfurospirillaceae</taxon>
        <taxon>Sulfurospirillum</taxon>
    </lineage>
</organism>
<proteinExistence type="predicted"/>
<dbReference type="AlphaFoldDB" id="A0A1D7TKL6"/>
<dbReference type="Proteomes" id="UP000094609">
    <property type="component" value="Chromosome"/>
</dbReference>
<dbReference type="PATRIC" id="fig|1193502.14.peg.1795"/>
<accession>A0A1D7TKL6</accession>
<keyword evidence="2" id="KW-1185">Reference proteome</keyword>
<dbReference type="KEGG" id="shal:SHALO_1768"/>
<protein>
    <recommendedName>
        <fullName evidence="3">RiboL-PSP-HEPN domain-containing protein</fullName>
    </recommendedName>
</protein>
<gene>
    <name evidence="1" type="ORF">SHALO_1768</name>
</gene>
<evidence type="ECO:0000313" key="2">
    <source>
        <dbReference type="Proteomes" id="UP000094609"/>
    </source>
</evidence>